<organism evidence="2 4">
    <name type="scientific">Didymodactylos carnosus</name>
    <dbReference type="NCBI Taxonomy" id="1234261"/>
    <lineage>
        <taxon>Eukaryota</taxon>
        <taxon>Metazoa</taxon>
        <taxon>Spiralia</taxon>
        <taxon>Gnathifera</taxon>
        <taxon>Rotifera</taxon>
        <taxon>Eurotatoria</taxon>
        <taxon>Bdelloidea</taxon>
        <taxon>Philodinida</taxon>
        <taxon>Philodinidae</taxon>
        <taxon>Didymodactylos</taxon>
    </lineage>
</organism>
<sequence>PTSISSKEITWASLNSLNNVGSIHHKLGNAEKGLAYFKQALEMRRGLYKVNHQDVATSLNNVGWSYATLNDAQKALEYKVRGLEMFRHLYTGSHPDVADALHNVRTGHYSLGNTCTVLE</sequence>
<dbReference type="EMBL" id="CAJNOK010028489">
    <property type="protein sequence ID" value="CAF1435444.1"/>
    <property type="molecule type" value="Genomic_DNA"/>
</dbReference>
<dbReference type="SUPFAM" id="SSF48452">
    <property type="entry name" value="TPR-like"/>
    <property type="match status" value="1"/>
</dbReference>
<proteinExistence type="predicted"/>
<reference evidence="2" key="1">
    <citation type="submission" date="2021-02" db="EMBL/GenBank/DDBJ databases">
        <authorList>
            <person name="Nowell W R."/>
        </authorList>
    </citation>
    <scope>NUCLEOTIDE SEQUENCE</scope>
</reference>
<dbReference type="InterPro" id="IPR019734">
    <property type="entry name" value="TPR_rpt"/>
</dbReference>
<dbReference type="InterPro" id="IPR011990">
    <property type="entry name" value="TPR-like_helical_dom_sf"/>
</dbReference>
<name>A0A8S2FDT4_9BILA</name>
<accession>A0A8S2FDT4</accession>
<dbReference type="SMART" id="SM00028">
    <property type="entry name" value="TPR"/>
    <property type="match status" value="2"/>
</dbReference>
<dbReference type="PANTHER" id="PTHR19959:SF119">
    <property type="entry name" value="FUNGAL LIPASE-LIKE DOMAIN-CONTAINING PROTEIN"/>
    <property type="match status" value="1"/>
</dbReference>
<evidence type="ECO:0000313" key="3">
    <source>
        <dbReference type="EMBL" id="CAF4232775.1"/>
    </source>
</evidence>
<dbReference type="Proteomes" id="UP000682733">
    <property type="component" value="Unassembled WGS sequence"/>
</dbReference>
<comment type="caution">
    <text evidence="2">The sequence shown here is derived from an EMBL/GenBank/DDBJ whole genome shotgun (WGS) entry which is preliminary data.</text>
</comment>
<feature type="repeat" description="TPR" evidence="1">
    <location>
        <begin position="14"/>
        <end position="47"/>
    </location>
</feature>
<protein>
    <recommendedName>
        <fullName evidence="5">Kinesin light chain</fullName>
    </recommendedName>
</protein>
<dbReference type="PROSITE" id="PS50005">
    <property type="entry name" value="TPR"/>
    <property type="match status" value="1"/>
</dbReference>
<evidence type="ECO:0000313" key="4">
    <source>
        <dbReference type="Proteomes" id="UP000677228"/>
    </source>
</evidence>
<evidence type="ECO:0000313" key="2">
    <source>
        <dbReference type="EMBL" id="CAF1435444.1"/>
    </source>
</evidence>
<dbReference type="Proteomes" id="UP000677228">
    <property type="component" value="Unassembled WGS sequence"/>
</dbReference>
<dbReference type="AlphaFoldDB" id="A0A8S2FDT4"/>
<dbReference type="PANTHER" id="PTHR19959">
    <property type="entry name" value="KINESIN LIGHT CHAIN"/>
    <property type="match status" value="1"/>
</dbReference>
<dbReference type="EMBL" id="CAJOBA010050280">
    <property type="protein sequence ID" value="CAF4232775.1"/>
    <property type="molecule type" value="Genomic_DNA"/>
</dbReference>
<feature type="non-terminal residue" evidence="2">
    <location>
        <position position="1"/>
    </location>
</feature>
<evidence type="ECO:0000256" key="1">
    <source>
        <dbReference type="PROSITE-ProRule" id="PRU00339"/>
    </source>
</evidence>
<keyword evidence="1" id="KW-0802">TPR repeat</keyword>
<dbReference type="Gene3D" id="1.25.40.10">
    <property type="entry name" value="Tetratricopeptide repeat domain"/>
    <property type="match status" value="1"/>
</dbReference>
<dbReference type="Pfam" id="PF13424">
    <property type="entry name" value="TPR_12"/>
    <property type="match status" value="1"/>
</dbReference>
<evidence type="ECO:0008006" key="5">
    <source>
        <dbReference type="Google" id="ProtNLM"/>
    </source>
</evidence>
<gene>
    <name evidence="2" type="ORF">OVA965_LOCUS34220</name>
    <name evidence="3" type="ORF">TMI583_LOCUS35133</name>
</gene>